<dbReference type="Proteomes" id="UP000001660">
    <property type="component" value="Chromosome"/>
</dbReference>
<name>D8PE17_9BACT</name>
<dbReference type="InterPro" id="IPR055066">
    <property type="entry name" value="AASDHPPT_N"/>
</dbReference>
<protein>
    <submittedName>
        <fullName evidence="5">Putative 4'-phosphopantetheinyl transferase</fullName>
    </submittedName>
</protein>
<dbReference type="PANTHER" id="PTHR12215:SF10">
    <property type="entry name" value="L-AMINOADIPATE-SEMIALDEHYDE DEHYDROGENASE-PHOSPHOPANTETHEINYL TRANSFERASE"/>
    <property type="match status" value="1"/>
</dbReference>
<evidence type="ECO:0000313" key="6">
    <source>
        <dbReference type="Proteomes" id="UP000001660"/>
    </source>
</evidence>
<dbReference type="InterPro" id="IPR008278">
    <property type="entry name" value="4-PPantetheinyl_Trfase_dom"/>
</dbReference>
<proteinExistence type="inferred from homology"/>
<keyword evidence="6" id="KW-1185">Reference proteome</keyword>
<organism evidence="5 6">
    <name type="scientific">Nitrospira defluvii</name>
    <dbReference type="NCBI Taxonomy" id="330214"/>
    <lineage>
        <taxon>Bacteria</taxon>
        <taxon>Pseudomonadati</taxon>
        <taxon>Nitrospirota</taxon>
        <taxon>Nitrospiria</taxon>
        <taxon>Nitrospirales</taxon>
        <taxon>Nitrospiraceae</taxon>
        <taxon>Nitrospira</taxon>
    </lineage>
</organism>
<comment type="similarity">
    <text evidence="1">Belongs to the P-Pant transferase superfamily. Gsp/Sfp/HetI/AcpT family.</text>
</comment>
<dbReference type="GO" id="GO:0005829">
    <property type="term" value="C:cytosol"/>
    <property type="evidence" value="ECO:0007669"/>
    <property type="project" value="TreeGrafter"/>
</dbReference>
<reference evidence="5 6" key="1">
    <citation type="journal article" date="2010" name="Proc. Natl. Acad. Sci. U.S.A.">
        <title>A Nitrospira metagenome illuminates the physiology and evolution of globally important nitrite-oxidizing bacteria.</title>
        <authorList>
            <person name="Lucker S."/>
            <person name="Wagner M."/>
            <person name="Maixner F."/>
            <person name="Pelletier E."/>
            <person name="Koch H."/>
            <person name="Vacherie B."/>
            <person name="Rattei T."/>
            <person name="Sinninghe Damste J."/>
            <person name="Spieck E."/>
            <person name="Le Paslier D."/>
            <person name="Daims H."/>
        </authorList>
    </citation>
    <scope>NUCLEOTIDE SEQUENCE [LARGE SCALE GENOMIC DNA]</scope>
</reference>
<dbReference type="GO" id="GO:0019878">
    <property type="term" value="P:lysine biosynthetic process via aminoadipic acid"/>
    <property type="evidence" value="ECO:0007669"/>
    <property type="project" value="TreeGrafter"/>
</dbReference>
<dbReference type="InterPro" id="IPR050559">
    <property type="entry name" value="P-Pant_transferase_sf"/>
</dbReference>
<dbReference type="HOGENOM" id="CLU_057011_2_3_0"/>
<evidence type="ECO:0000313" key="5">
    <source>
        <dbReference type="EMBL" id="CBK41476.1"/>
    </source>
</evidence>
<dbReference type="Pfam" id="PF22624">
    <property type="entry name" value="AASDHPPT_N"/>
    <property type="match status" value="1"/>
</dbReference>
<dbReference type="GO" id="GO:0000287">
    <property type="term" value="F:magnesium ion binding"/>
    <property type="evidence" value="ECO:0007669"/>
    <property type="project" value="InterPro"/>
</dbReference>
<evidence type="ECO:0000256" key="1">
    <source>
        <dbReference type="ARBA" id="ARBA00010990"/>
    </source>
</evidence>
<evidence type="ECO:0000259" key="3">
    <source>
        <dbReference type="Pfam" id="PF01648"/>
    </source>
</evidence>
<evidence type="ECO:0000256" key="2">
    <source>
        <dbReference type="ARBA" id="ARBA00022679"/>
    </source>
</evidence>
<gene>
    <name evidence="5" type="ORF">NIDE1744</name>
</gene>
<dbReference type="SUPFAM" id="SSF56214">
    <property type="entry name" value="4'-phosphopantetheinyl transferase"/>
    <property type="match status" value="2"/>
</dbReference>
<feature type="domain" description="4'-phosphopantetheinyl transferase" evidence="3">
    <location>
        <begin position="114"/>
        <end position="215"/>
    </location>
</feature>
<dbReference type="Pfam" id="PF01648">
    <property type="entry name" value="ACPS"/>
    <property type="match status" value="1"/>
</dbReference>
<dbReference type="STRING" id="330214.NIDE1744"/>
<dbReference type="KEGG" id="nde:NIDE1744"/>
<sequence>MPALSRQDVHVWFCRLARHEEQRDALAALLSRDEEARAARFAFERDRRRFILSHGLLRVILARYVDREARQIEFATGAHGKPALTGRSCAGQDIQFSLSHSGEYAVMAVAAGLAVGVDVEVHRPDVDALKLAQRFFSSEESGQITQAQQDAQLALFYRYWTAKEAYLKGRGVGLSLGLDRFEILFDDGSPLAHVRMTDCGALDTNWHVQSLSLADDVSGALAVEGPACQVRLWDSSTDLFR</sequence>
<dbReference type="Gene3D" id="3.90.470.20">
    <property type="entry name" value="4'-phosphopantetheinyl transferase domain"/>
    <property type="match status" value="2"/>
</dbReference>
<feature type="domain" description="4'-phosphopantetheinyl transferase N-terminal" evidence="4">
    <location>
        <begin position="22"/>
        <end position="109"/>
    </location>
</feature>
<dbReference type="GO" id="GO:0008897">
    <property type="term" value="F:holo-[acyl-carrier-protein] synthase activity"/>
    <property type="evidence" value="ECO:0007669"/>
    <property type="project" value="InterPro"/>
</dbReference>
<dbReference type="eggNOG" id="COG2091">
    <property type="taxonomic scope" value="Bacteria"/>
</dbReference>
<dbReference type="InterPro" id="IPR037143">
    <property type="entry name" value="4-PPantetheinyl_Trfase_dom_sf"/>
</dbReference>
<dbReference type="PANTHER" id="PTHR12215">
    <property type="entry name" value="PHOSPHOPANTETHEINE TRANSFERASE"/>
    <property type="match status" value="1"/>
</dbReference>
<accession>D8PE17</accession>
<evidence type="ECO:0000259" key="4">
    <source>
        <dbReference type="Pfam" id="PF22624"/>
    </source>
</evidence>
<dbReference type="EMBL" id="FP929003">
    <property type="protein sequence ID" value="CBK41476.1"/>
    <property type="molecule type" value="Genomic_DNA"/>
</dbReference>
<keyword evidence="2 5" id="KW-0808">Transferase</keyword>
<dbReference type="AlphaFoldDB" id="D8PE17"/>